<dbReference type="Gene3D" id="3.30.160.60">
    <property type="entry name" value="Classic Zinc Finger"/>
    <property type="match status" value="1"/>
</dbReference>
<dbReference type="PANTHER" id="PTHR25462">
    <property type="entry name" value="BONUS, ISOFORM C-RELATED"/>
    <property type="match status" value="1"/>
</dbReference>
<keyword evidence="2" id="KW-0863">Zinc-finger</keyword>
<dbReference type="SMART" id="SM00336">
    <property type="entry name" value="BBOX"/>
    <property type="match status" value="2"/>
</dbReference>
<accession>A0ABQ9EQ79</accession>
<organism evidence="6 7">
    <name type="scientific">Tegillarca granosa</name>
    <name type="common">Malaysian cockle</name>
    <name type="synonym">Anadara granosa</name>
    <dbReference type="NCBI Taxonomy" id="220873"/>
    <lineage>
        <taxon>Eukaryota</taxon>
        <taxon>Metazoa</taxon>
        <taxon>Spiralia</taxon>
        <taxon>Lophotrochozoa</taxon>
        <taxon>Mollusca</taxon>
        <taxon>Bivalvia</taxon>
        <taxon>Autobranchia</taxon>
        <taxon>Pteriomorphia</taxon>
        <taxon>Arcoida</taxon>
        <taxon>Arcoidea</taxon>
        <taxon>Arcidae</taxon>
        <taxon>Tegillarca</taxon>
    </lineage>
</organism>
<dbReference type="InterPro" id="IPR015943">
    <property type="entry name" value="WD40/YVTN_repeat-like_dom_sf"/>
</dbReference>
<dbReference type="PANTHER" id="PTHR25462:SF296">
    <property type="entry name" value="MEIOTIC P26, ISOFORM F"/>
    <property type="match status" value="1"/>
</dbReference>
<proteinExistence type="predicted"/>
<dbReference type="Pfam" id="PF01436">
    <property type="entry name" value="NHL"/>
    <property type="match status" value="1"/>
</dbReference>
<feature type="coiled-coil region" evidence="4">
    <location>
        <begin position="117"/>
        <end position="159"/>
    </location>
</feature>
<comment type="caution">
    <text evidence="6">The sequence shown here is derived from an EMBL/GenBank/DDBJ whole genome shotgun (WGS) entry which is preliminary data.</text>
</comment>
<dbReference type="Pfam" id="PF00643">
    <property type="entry name" value="zf-B_box"/>
    <property type="match status" value="2"/>
</dbReference>
<keyword evidence="1" id="KW-0677">Repeat</keyword>
<keyword evidence="2" id="KW-0479">Metal-binding</keyword>
<dbReference type="InterPro" id="IPR011042">
    <property type="entry name" value="6-blade_b-propeller_TolB-like"/>
</dbReference>
<reference evidence="6 7" key="1">
    <citation type="submission" date="2022-12" db="EMBL/GenBank/DDBJ databases">
        <title>Chromosome-level genome of Tegillarca granosa.</title>
        <authorList>
            <person name="Kim J."/>
        </authorList>
    </citation>
    <scope>NUCLEOTIDE SEQUENCE [LARGE SCALE GENOMIC DNA]</scope>
    <source>
        <strain evidence="6">Teg-2019</strain>
        <tissue evidence="6">Adductor muscle</tissue>
    </source>
</reference>
<dbReference type="Gene3D" id="2.130.10.10">
    <property type="entry name" value="YVTN repeat-like/Quinoprotein amine dehydrogenase"/>
    <property type="match status" value="1"/>
</dbReference>
<evidence type="ECO:0000256" key="2">
    <source>
        <dbReference type="PROSITE-ProRule" id="PRU00024"/>
    </source>
</evidence>
<dbReference type="SUPFAM" id="SSF63829">
    <property type="entry name" value="Calcium-dependent phosphotriesterase"/>
    <property type="match status" value="1"/>
</dbReference>
<dbReference type="CDD" id="cd19756">
    <property type="entry name" value="Bbox2"/>
    <property type="match status" value="1"/>
</dbReference>
<feature type="domain" description="B box-type" evidence="5">
    <location>
        <begin position="78"/>
        <end position="120"/>
    </location>
</feature>
<evidence type="ECO:0000256" key="3">
    <source>
        <dbReference type="PROSITE-ProRule" id="PRU00504"/>
    </source>
</evidence>
<dbReference type="EMBL" id="JARBDR010000793">
    <property type="protein sequence ID" value="KAJ8307401.1"/>
    <property type="molecule type" value="Genomic_DNA"/>
</dbReference>
<protein>
    <recommendedName>
        <fullName evidence="5">B box-type domain-containing protein</fullName>
    </recommendedName>
</protein>
<dbReference type="PROSITE" id="PS51125">
    <property type="entry name" value="NHL"/>
    <property type="match status" value="1"/>
</dbReference>
<sequence length="578" mass="65450">MMDLKTEEKVKAQIAVIPESKCQLCDEDEIHWKCLNCEEYLCDKCKKLHKKSKASRDHKITSVAGSNTQPCEKEDTERQVPKCNQHTGESVQFYCKECEDPVCRSCVISGSHKEHTLLKIEEALKSKEAELSTIAEQRLSDLENNLISIQKNKTDYTKDISTNRVQVKLKGTQLKAELETITHDILHQLESREKEDMTELKTKEETVKEELLCVKDIIKTFQSKQSQNHVYEISFILEAKQKLNALTITGTLEPVQPPNHYAKHMNLDNLKGVIGKIQRKDQEDSPPKSETTAQRNIVRDVAPDEKTNLSFSFQGKRMAVALSDGRAWLADYWANIVSLMSKEGYLIRSVDIDEVVFDIAVSNDGCLLFTVNGGNKVTKFDNDSLTVIYEDYSGFTARGITVTDDGSIVVCLCNEKINKGKLICLADTGISTIQYDADDKSVLFQNPLRVCSNRNGDLIVLQKNKMIIVIDSCRRKRFRYDGSFKGQDKKVKDLKDDYDPWDVVTDKYGHILISDNNNSCVHVLDKDGKFLKLIDSQALGLLYPLGMCIDASDRLWVCSYVIGIINVITYLTQDGDIK</sequence>
<dbReference type="InterPro" id="IPR047153">
    <property type="entry name" value="TRIM45/56/19-like"/>
</dbReference>
<dbReference type="Proteomes" id="UP001217089">
    <property type="component" value="Unassembled WGS sequence"/>
</dbReference>
<evidence type="ECO:0000256" key="1">
    <source>
        <dbReference type="ARBA" id="ARBA00022737"/>
    </source>
</evidence>
<evidence type="ECO:0000313" key="6">
    <source>
        <dbReference type="EMBL" id="KAJ8307401.1"/>
    </source>
</evidence>
<feature type="repeat" description="NHL" evidence="3">
    <location>
        <begin position="500"/>
        <end position="527"/>
    </location>
</feature>
<dbReference type="InterPro" id="IPR000315">
    <property type="entry name" value="Znf_B-box"/>
</dbReference>
<gene>
    <name evidence="6" type="ORF">KUTeg_015485</name>
</gene>
<feature type="domain" description="B box-type" evidence="5">
    <location>
        <begin position="17"/>
        <end position="63"/>
    </location>
</feature>
<dbReference type="CDD" id="cd19757">
    <property type="entry name" value="Bbox1"/>
    <property type="match status" value="1"/>
</dbReference>
<dbReference type="SUPFAM" id="SSF57845">
    <property type="entry name" value="B-box zinc-binding domain"/>
    <property type="match status" value="1"/>
</dbReference>
<keyword evidence="2" id="KW-0862">Zinc</keyword>
<keyword evidence="7" id="KW-1185">Reference proteome</keyword>
<evidence type="ECO:0000313" key="7">
    <source>
        <dbReference type="Proteomes" id="UP001217089"/>
    </source>
</evidence>
<dbReference type="InterPro" id="IPR001258">
    <property type="entry name" value="NHL_repeat"/>
</dbReference>
<keyword evidence="4" id="KW-0175">Coiled coil</keyword>
<dbReference type="Gene3D" id="2.120.10.30">
    <property type="entry name" value="TolB, C-terminal domain"/>
    <property type="match status" value="1"/>
</dbReference>
<dbReference type="PROSITE" id="PS50119">
    <property type="entry name" value="ZF_BBOX"/>
    <property type="match status" value="2"/>
</dbReference>
<evidence type="ECO:0000259" key="5">
    <source>
        <dbReference type="PROSITE" id="PS50119"/>
    </source>
</evidence>
<name>A0ABQ9EQ79_TEGGR</name>
<evidence type="ECO:0000256" key="4">
    <source>
        <dbReference type="SAM" id="Coils"/>
    </source>
</evidence>